<reference evidence="1 2" key="1">
    <citation type="submission" date="2021-06" db="EMBL/GenBank/DDBJ databases">
        <title>Caerostris darwini draft genome.</title>
        <authorList>
            <person name="Kono N."/>
            <person name="Arakawa K."/>
        </authorList>
    </citation>
    <scope>NUCLEOTIDE SEQUENCE [LARGE SCALE GENOMIC DNA]</scope>
</reference>
<keyword evidence="2" id="KW-1185">Reference proteome</keyword>
<accession>A0AAV4QAT9</accession>
<gene>
    <name evidence="1" type="ORF">CDAR_463041</name>
</gene>
<comment type="caution">
    <text evidence="1">The sequence shown here is derived from an EMBL/GenBank/DDBJ whole genome shotgun (WGS) entry which is preliminary data.</text>
</comment>
<organism evidence="1 2">
    <name type="scientific">Caerostris darwini</name>
    <dbReference type="NCBI Taxonomy" id="1538125"/>
    <lineage>
        <taxon>Eukaryota</taxon>
        <taxon>Metazoa</taxon>
        <taxon>Ecdysozoa</taxon>
        <taxon>Arthropoda</taxon>
        <taxon>Chelicerata</taxon>
        <taxon>Arachnida</taxon>
        <taxon>Araneae</taxon>
        <taxon>Araneomorphae</taxon>
        <taxon>Entelegynae</taxon>
        <taxon>Araneoidea</taxon>
        <taxon>Araneidae</taxon>
        <taxon>Caerostris</taxon>
    </lineage>
</organism>
<protein>
    <submittedName>
        <fullName evidence="1">Uncharacterized protein</fullName>
    </submittedName>
</protein>
<dbReference type="Proteomes" id="UP001054837">
    <property type="component" value="Unassembled WGS sequence"/>
</dbReference>
<sequence length="92" mass="10118">MGFLARSAGHICYLQVCSPGFSRETSRAGSLKTLQLSPGYLHKRHACTNLSLTSLCWSSFLHLVTFPKSGQSHPRRPFGFLSGLLHSSGKRI</sequence>
<proteinExistence type="predicted"/>
<evidence type="ECO:0000313" key="2">
    <source>
        <dbReference type="Proteomes" id="UP001054837"/>
    </source>
</evidence>
<evidence type="ECO:0000313" key="1">
    <source>
        <dbReference type="EMBL" id="GIY05424.1"/>
    </source>
</evidence>
<dbReference type="EMBL" id="BPLQ01004074">
    <property type="protein sequence ID" value="GIY05424.1"/>
    <property type="molecule type" value="Genomic_DNA"/>
</dbReference>
<dbReference type="AlphaFoldDB" id="A0AAV4QAT9"/>
<name>A0AAV4QAT9_9ARAC</name>